<dbReference type="AlphaFoldDB" id="A0A0N5BNU0"/>
<dbReference type="InterPro" id="IPR002223">
    <property type="entry name" value="Kunitz_BPTI"/>
</dbReference>
<dbReference type="InterPro" id="IPR050098">
    <property type="entry name" value="TFPI/VKTCI-like"/>
</dbReference>
<dbReference type="CDD" id="cd00109">
    <property type="entry name" value="Kunitz-type"/>
    <property type="match status" value="1"/>
</dbReference>
<keyword evidence="3" id="KW-1015">Disulfide bond</keyword>
<feature type="domain" description="BPTI/Kunitz inhibitor" evidence="5">
    <location>
        <begin position="142"/>
        <end position="195"/>
    </location>
</feature>
<dbReference type="InterPro" id="IPR020901">
    <property type="entry name" value="Prtase_inh_Kunz-CS"/>
</dbReference>
<accession>A0A0N5BNU0</accession>
<sequence length="424" mass="46267">MFRKNIIILIFLLNQLIIGNIPDNLDAFLGLLFDTEACENFVSNADYLGVATRKCDPYTCDFPHEMCMRPSALYKEAKANQCRSIPENCLIAANNGMPLPARKTLTTSPPVVNPIVQSTEPPIRIAPPKSKTPLTRPRVNVCRLEIAQGRFCGFKQMWFWNKEHKMCEQFWFPGCTTKDTNGNLFENQDQCTEATKHCKEELAGKNVTPSPKINIATSITKTTRHNKNNNRFIETTPIPGPIDPREYGGNSIVGGRAVKQNNLLGLISTAMKPKPGGRKKGGKGKANNLGANLGALGGLAQLGGSGNGAGGLIQSLIGGMTGMAGGGNGGSGGMAQQLLSNFNFEDDYPDYPDIAPDLYDSICLLPRNLGDRSCSSNTLTKRFFYHSTSGMCKSFWYFGCNGNKNNFKTIKGCKKICEKGKEID</sequence>
<dbReference type="SMART" id="SM00131">
    <property type="entry name" value="KU"/>
    <property type="match status" value="2"/>
</dbReference>
<evidence type="ECO:0000259" key="5">
    <source>
        <dbReference type="PROSITE" id="PS50279"/>
    </source>
</evidence>
<evidence type="ECO:0000256" key="3">
    <source>
        <dbReference type="ARBA" id="ARBA00023157"/>
    </source>
</evidence>
<keyword evidence="1" id="KW-0646">Protease inhibitor</keyword>
<keyword evidence="2" id="KW-0722">Serine protease inhibitor</keyword>
<evidence type="ECO:0000256" key="1">
    <source>
        <dbReference type="ARBA" id="ARBA00022690"/>
    </source>
</evidence>
<dbReference type="GO" id="GO:0004867">
    <property type="term" value="F:serine-type endopeptidase inhibitor activity"/>
    <property type="evidence" value="ECO:0007669"/>
    <property type="project" value="UniProtKB-KW"/>
</dbReference>
<organism evidence="6 7">
    <name type="scientific">Strongyloides papillosus</name>
    <name type="common">Intestinal threadworm</name>
    <dbReference type="NCBI Taxonomy" id="174720"/>
    <lineage>
        <taxon>Eukaryota</taxon>
        <taxon>Metazoa</taxon>
        <taxon>Ecdysozoa</taxon>
        <taxon>Nematoda</taxon>
        <taxon>Chromadorea</taxon>
        <taxon>Rhabditida</taxon>
        <taxon>Tylenchina</taxon>
        <taxon>Panagrolaimomorpha</taxon>
        <taxon>Strongyloidoidea</taxon>
        <taxon>Strongyloididae</taxon>
        <taxon>Strongyloides</taxon>
    </lineage>
</organism>
<dbReference type="InterPro" id="IPR036880">
    <property type="entry name" value="Kunitz_BPTI_sf"/>
</dbReference>
<reference evidence="7" key="1">
    <citation type="submission" date="2017-02" db="UniProtKB">
        <authorList>
            <consortium name="WormBaseParasite"/>
        </authorList>
    </citation>
    <scope>IDENTIFICATION</scope>
</reference>
<dbReference type="SUPFAM" id="SSF57362">
    <property type="entry name" value="BPTI-like"/>
    <property type="match status" value="2"/>
</dbReference>
<evidence type="ECO:0000313" key="6">
    <source>
        <dbReference type="Proteomes" id="UP000046392"/>
    </source>
</evidence>
<feature type="signal peptide" evidence="4">
    <location>
        <begin position="1"/>
        <end position="19"/>
    </location>
</feature>
<proteinExistence type="predicted"/>
<feature type="chain" id="PRO_5005894882" evidence="4">
    <location>
        <begin position="20"/>
        <end position="424"/>
    </location>
</feature>
<dbReference type="Proteomes" id="UP000046392">
    <property type="component" value="Unplaced"/>
</dbReference>
<protein>
    <submittedName>
        <fullName evidence="7">BPTI/Kunitz inhibitor domain-containing protein</fullName>
    </submittedName>
</protein>
<dbReference type="PANTHER" id="PTHR10083:SF328">
    <property type="entry name" value="TISSUE FACTOR PATHWAY INHIBITOR"/>
    <property type="match status" value="1"/>
</dbReference>
<evidence type="ECO:0000256" key="4">
    <source>
        <dbReference type="SAM" id="SignalP"/>
    </source>
</evidence>
<dbReference type="Gene3D" id="4.10.410.10">
    <property type="entry name" value="Pancreatic trypsin inhibitor Kunitz domain"/>
    <property type="match status" value="2"/>
</dbReference>
<evidence type="ECO:0000256" key="2">
    <source>
        <dbReference type="ARBA" id="ARBA00022900"/>
    </source>
</evidence>
<name>A0A0N5BNU0_STREA</name>
<evidence type="ECO:0000313" key="7">
    <source>
        <dbReference type="WBParaSite" id="SPAL_0000756800.1"/>
    </source>
</evidence>
<dbReference type="PANTHER" id="PTHR10083">
    <property type="entry name" value="KUNITZ-TYPE PROTEASE INHIBITOR-RELATED"/>
    <property type="match status" value="1"/>
</dbReference>
<dbReference type="STRING" id="174720.A0A0N5BNU0"/>
<keyword evidence="4" id="KW-0732">Signal</keyword>
<feature type="domain" description="BPTI/Kunitz inhibitor" evidence="5">
    <location>
        <begin position="363"/>
        <end position="417"/>
    </location>
</feature>
<dbReference type="WBParaSite" id="SPAL_0000756800.1">
    <property type="protein sequence ID" value="SPAL_0000756800.1"/>
    <property type="gene ID" value="SPAL_0000756800"/>
</dbReference>
<dbReference type="PROSITE" id="PS00280">
    <property type="entry name" value="BPTI_KUNITZ_1"/>
    <property type="match status" value="1"/>
</dbReference>
<dbReference type="PROSITE" id="PS50279">
    <property type="entry name" value="BPTI_KUNITZ_2"/>
    <property type="match status" value="2"/>
</dbReference>
<dbReference type="Pfam" id="PF00014">
    <property type="entry name" value="Kunitz_BPTI"/>
    <property type="match status" value="2"/>
</dbReference>
<dbReference type="GO" id="GO:0005615">
    <property type="term" value="C:extracellular space"/>
    <property type="evidence" value="ECO:0007669"/>
    <property type="project" value="TreeGrafter"/>
</dbReference>
<keyword evidence="6" id="KW-1185">Reference proteome</keyword>